<dbReference type="AlphaFoldDB" id="A0A8X7TDT3"/>
<comment type="subcellular location">
    <subcellularLocation>
        <location evidence="2">Mitochondrion membrane</location>
        <topology evidence="2">Multi-pass membrane protein</topology>
    </subcellularLocation>
</comment>
<accession>A0A8X7TDT3</accession>
<evidence type="ECO:0000256" key="10">
    <source>
        <dbReference type="ARBA" id="ARBA00023136"/>
    </source>
</evidence>
<evidence type="ECO:0000256" key="2">
    <source>
        <dbReference type="ARBA" id="ARBA00004225"/>
    </source>
</evidence>
<keyword evidence="7" id="KW-0677">Repeat</keyword>
<dbReference type="InterPro" id="IPR023395">
    <property type="entry name" value="MCP_dom_sf"/>
</dbReference>
<comment type="function">
    <text evidence="1">Mitochondrial transporter that mediates uptake of thiamine pyrophosphate (ThPP) into mitochondria.</text>
</comment>
<keyword evidence="9" id="KW-0496">Mitochondrion</keyword>
<keyword evidence="10 11" id="KW-0472">Membrane</keyword>
<comment type="similarity">
    <text evidence="3 12">Belongs to the mitochondrial carrier (TC 2.A.29) family.</text>
</comment>
<evidence type="ECO:0000256" key="7">
    <source>
        <dbReference type="ARBA" id="ARBA00022737"/>
    </source>
</evidence>
<evidence type="ECO:0000256" key="8">
    <source>
        <dbReference type="ARBA" id="ARBA00022989"/>
    </source>
</evidence>
<evidence type="ECO:0000256" key="4">
    <source>
        <dbReference type="ARBA" id="ARBA00021935"/>
    </source>
</evidence>
<evidence type="ECO:0000256" key="5">
    <source>
        <dbReference type="ARBA" id="ARBA00022448"/>
    </source>
</evidence>
<dbReference type="Gene3D" id="1.50.40.10">
    <property type="entry name" value="Mitochondrial carrier domain"/>
    <property type="match status" value="2"/>
</dbReference>
<dbReference type="InterPro" id="IPR050567">
    <property type="entry name" value="Mitochondrial_Carrier"/>
</dbReference>
<dbReference type="InterPro" id="IPR018108">
    <property type="entry name" value="MCP_transmembrane"/>
</dbReference>
<dbReference type="GO" id="GO:1990575">
    <property type="term" value="P:mitochondrial L-ornithine transmembrane transport"/>
    <property type="evidence" value="ECO:0007669"/>
    <property type="project" value="TreeGrafter"/>
</dbReference>
<organism evidence="13 14">
    <name type="scientific">Candida parapsilosis</name>
    <name type="common">Yeast</name>
    <dbReference type="NCBI Taxonomy" id="5480"/>
    <lineage>
        <taxon>Eukaryota</taxon>
        <taxon>Fungi</taxon>
        <taxon>Dikarya</taxon>
        <taxon>Ascomycota</taxon>
        <taxon>Saccharomycotina</taxon>
        <taxon>Pichiomycetes</taxon>
        <taxon>Debaryomycetaceae</taxon>
        <taxon>Candida/Lodderomyces clade</taxon>
        <taxon>Candida</taxon>
    </lineage>
</organism>
<dbReference type="Pfam" id="PF00153">
    <property type="entry name" value="Mito_carr"/>
    <property type="match status" value="3"/>
</dbReference>
<sequence>MGGIAQVLVGQPFDCVKVRLQSAPEGTYNGALDVIKQLIKNEGFAGFYKGTLTPLVGVGACVSVQFSVNEFMKRYMTKSFMESRPTLVRESVGLGIYFATYEALIANDLKKHPGLTRAEIKPWKLCMYGGLSGYTLWISIYPVDVIKSKLQTDALKGAKYSFYKGFLPTILRAAPANGATFAVFEITMRLLGGSPQ</sequence>
<evidence type="ECO:0000256" key="11">
    <source>
        <dbReference type="PROSITE-ProRule" id="PRU00282"/>
    </source>
</evidence>
<proteinExistence type="inferred from homology"/>
<dbReference type="EMBL" id="JABWAB010000002">
    <property type="protein sequence ID" value="KAF6057988.1"/>
    <property type="molecule type" value="Genomic_DNA"/>
</dbReference>
<keyword evidence="5 12" id="KW-0813">Transport</keyword>
<reference evidence="13" key="1">
    <citation type="submission" date="2020-03" db="EMBL/GenBank/DDBJ databases">
        <title>FDA dAtabase for Regulatory Grade micrObial Sequences (FDA-ARGOS): Supporting development and validation of Infectious Disease Dx tests.</title>
        <authorList>
            <person name="Campos J."/>
            <person name="Goldberg B."/>
            <person name="Tallon L."/>
            <person name="Sadzewicz L."/>
            <person name="Vavikolanu K."/>
            <person name="Mehta A."/>
            <person name="Aluvathingal J."/>
            <person name="Nadendla S."/>
            <person name="Nandy P."/>
            <person name="Geyer C."/>
            <person name="Yan Y."/>
            <person name="Sichtig H."/>
        </authorList>
    </citation>
    <scope>NUCLEOTIDE SEQUENCE [LARGE SCALE GENOMIC DNA]</scope>
    <source>
        <strain evidence="13">FDAARGOS_652</strain>
    </source>
</reference>
<evidence type="ECO:0000256" key="12">
    <source>
        <dbReference type="RuleBase" id="RU000488"/>
    </source>
</evidence>
<protein>
    <recommendedName>
        <fullName evidence="4">Mitochondrial thiamine pyrophosphate carrier 1</fullName>
    </recommendedName>
</protein>
<feature type="repeat" description="Solcar" evidence="11">
    <location>
        <begin position="1"/>
        <end position="75"/>
    </location>
</feature>
<dbReference type="SUPFAM" id="SSF103506">
    <property type="entry name" value="Mitochondrial carrier"/>
    <property type="match status" value="1"/>
</dbReference>
<evidence type="ECO:0000256" key="9">
    <source>
        <dbReference type="ARBA" id="ARBA00023128"/>
    </source>
</evidence>
<evidence type="ECO:0000256" key="3">
    <source>
        <dbReference type="ARBA" id="ARBA00006375"/>
    </source>
</evidence>
<evidence type="ECO:0000313" key="13">
    <source>
        <dbReference type="EMBL" id="KAF6057988.1"/>
    </source>
</evidence>
<dbReference type="PROSITE" id="PS50920">
    <property type="entry name" value="SOLCAR"/>
    <property type="match status" value="1"/>
</dbReference>
<evidence type="ECO:0000256" key="6">
    <source>
        <dbReference type="ARBA" id="ARBA00022692"/>
    </source>
</evidence>
<gene>
    <name evidence="13" type="ORF">FOB60_001450</name>
</gene>
<keyword evidence="8" id="KW-1133">Transmembrane helix</keyword>
<evidence type="ECO:0000313" key="14">
    <source>
        <dbReference type="Proteomes" id="UP000590412"/>
    </source>
</evidence>
<name>A0A8X7TDT3_CANPA</name>
<dbReference type="GO" id="GO:0000064">
    <property type="term" value="F:L-ornithine transmembrane transporter activity"/>
    <property type="evidence" value="ECO:0007669"/>
    <property type="project" value="TreeGrafter"/>
</dbReference>
<comment type="caution">
    <text evidence="13">The sequence shown here is derived from an EMBL/GenBank/DDBJ whole genome shotgun (WGS) entry which is preliminary data.</text>
</comment>
<keyword evidence="6 11" id="KW-0812">Transmembrane</keyword>
<dbReference type="GO" id="GO:0031966">
    <property type="term" value="C:mitochondrial membrane"/>
    <property type="evidence" value="ECO:0007669"/>
    <property type="project" value="UniProtKB-SubCell"/>
</dbReference>
<dbReference type="PANTHER" id="PTHR45624:SF51">
    <property type="entry name" value="CARRIER PROTEIN YMC2, MITOCHONDRIAL-RELATED"/>
    <property type="match status" value="1"/>
</dbReference>
<dbReference type="PANTHER" id="PTHR45624">
    <property type="entry name" value="MITOCHONDRIAL BASIC AMINO ACIDS TRANSPORTER-RELATED"/>
    <property type="match status" value="1"/>
</dbReference>
<dbReference type="Proteomes" id="UP000590412">
    <property type="component" value="Unassembled WGS sequence"/>
</dbReference>
<evidence type="ECO:0000256" key="1">
    <source>
        <dbReference type="ARBA" id="ARBA00002238"/>
    </source>
</evidence>